<keyword evidence="3" id="KW-0804">Transcription</keyword>
<keyword evidence="1" id="KW-0805">Transcription regulation</keyword>
<keyword evidence="2" id="KW-0238">DNA-binding</keyword>
<name>A0ABS8ET84_9FLAO</name>
<dbReference type="Pfam" id="PF12833">
    <property type="entry name" value="HTH_18"/>
    <property type="match status" value="1"/>
</dbReference>
<accession>A0ABS8ET84</accession>
<reference evidence="5" key="1">
    <citation type="submission" date="2021-03" db="EMBL/GenBank/DDBJ databases">
        <authorList>
            <person name="Ping X."/>
        </authorList>
    </citation>
    <scope>NUCLEOTIDE SEQUENCE</scope>
    <source>
        <strain evidence="5">E313</strain>
    </source>
</reference>
<dbReference type="PANTHER" id="PTHR43280:SF2">
    <property type="entry name" value="HTH-TYPE TRANSCRIPTIONAL REGULATOR EXSA"/>
    <property type="match status" value="1"/>
</dbReference>
<evidence type="ECO:0000313" key="6">
    <source>
        <dbReference type="Proteomes" id="UP000778797"/>
    </source>
</evidence>
<sequence length="299" mass="34407">MCLLEDFNNDSDHNVLKGTHVTCVEYIHPLDAIDIEVSFNEVLYLYIKTGEANLESYKGACNIKAGTSTIIKNGKYILSKSPSIGYKSFKAYLFFLSKEALKQFHYKNPLKEDQLSNEINNVIHIDNCAFLDQLNSSISLLFNKTYIPKIKQTLIDLKSIELLHYLSINPLSSTINNALYSALEDDNYNFKTAINNNILNNLSISEYASLCHMSLSNFKRRFQTVYGISPAKWIKNRKLEHSLYLLESGQYKINEIAYKCGFNNSKTFRRLFKDKYKMLPSAFYKTAESESFLISNYTL</sequence>
<keyword evidence="6" id="KW-1185">Reference proteome</keyword>
<reference evidence="5" key="2">
    <citation type="submission" date="2021-10" db="EMBL/GenBank/DDBJ databases">
        <title>Genome of Winogradskyella sp. E313.</title>
        <authorList>
            <person name="Zhou Y."/>
        </authorList>
    </citation>
    <scope>NUCLEOTIDE SEQUENCE</scope>
    <source>
        <strain evidence="5">E313</strain>
    </source>
</reference>
<evidence type="ECO:0000256" key="1">
    <source>
        <dbReference type="ARBA" id="ARBA00023015"/>
    </source>
</evidence>
<evidence type="ECO:0000256" key="3">
    <source>
        <dbReference type="ARBA" id="ARBA00023163"/>
    </source>
</evidence>
<comment type="caution">
    <text evidence="5">The sequence shown here is derived from an EMBL/GenBank/DDBJ whole genome shotgun (WGS) entry which is preliminary data.</text>
</comment>
<dbReference type="InterPro" id="IPR018060">
    <property type="entry name" value="HTH_AraC"/>
</dbReference>
<dbReference type="RefSeq" id="WP_227477979.1">
    <property type="nucleotide sequence ID" value="NZ_JAFMPT010000024.1"/>
</dbReference>
<protein>
    <submittedName>
        <fullName evidence="5">Helix-turn-helix transcriptional regulator</fullName>
    </submittedName>
</protein>
<evidence type="ECO:0000256" key="2">
    <source>
        <dbReference type="ARBA" id="ARBA00023125"/>
    </source>
</evidence>
<dbReference type="PROSITE" id="PS01124">
    <property type="entry name" value="HTH_ARAC_FAMILY_2"/>
    <property type="match status" value="1"/>
</dbReference>
<dbReference type="PANTHER" id="PTHR43280">
    <property type="entry name" value="ARAC-FAMILY TRANSCRIPTIONAL REGULATOR"/>
    <property type="match status" value="1"/>
</dbReference>
<evidence type="ECO:0000259" key="4">
    <source>
        <dbReference type="PROSITE" id="PS01124"/>
    </source>
</evidence>
<dbReference type="InterPro" id="IPR054015">
    <property type="entry name" value="ExsA-like_N"/>
</dbReference>
<dbReference type="Proteomes" id="UP000778797">
    <property type="component" value="Unassembled WGS sequence"/>
</dbReference>
<dbReference type="InterPro" id="IPR018062">
    <property type="entry name" value="HTH_AraC-typ_CS"/>
</dbReference>
<organism evidence="5 6">
    <name type="scientific">Winogradskyella immobilis</name>
    <dbReference type="NCBI Taxonomy" id="2816852"/>
    <lineage>
        <taxon>Bacteria</taxon>
        <taxon>Pseudomonadati</taxon>
        <taxon>Bacteroidota</taxon>
        <taxon>Flavobacteriia</taxon>
        <taxon>Flavobacteriales</taxon>
        <taxon>Flavobacteriaceae</taxon>
        <taxon>Winogradskyella</taxon>
    </lineage>
</organism>
<dbReference type="EMBL" id="JAFMPT010000024">
    <property type="protein sequence ID" value="MCC1485487.1"/>
    <property type="molecule type" value="Genomic_DNA"/>
</dbReference>
<feature type="domain" description="HTH araC/xylS-type" evidence="4">
    <location>
        <begin position="188"/>
        <end position="286"/>
    </location>
</feature>
<dbReference type="SMART" id="SM00342">
    <property type="entry name" value="HTH_ARAC"/>
    <property type="match status" value="1"/>
</dbReference>
<dbReference type="InterPro" id="IPR009057">
    <property type="entry name" value="Homeodomain-like_sf"/>
</dbReference>
<proteinExistence type="predicted"/>
<dbReference type="PROSITE" id="PS00041">
    <property type="entry name" value="HTH_ARAC_FAMILY_1"/>
    <property type="match status" value="1"/>
</dbReference>
<dbReference type="Gene3D" id="1.10.10.60">
    <property type="entry name" value="Homeodomain-like"/>
    <property type="match status" value="1"/>
</dbReference>
<gene>
    <name evidence="5" type="ORF">J1C55_12850</name>
</gene>
<evidence type="ECO:0000313" key="5">
    <source>
        <dbReference type="EMBL" id="MCC1485487.1"/>
    </source>
</evidence>
<dbReference type="Pfam" id="PF22200">
    <property type="entry name" value="ExsA_N"/>
    <property type="match status" value="1"/>
</dbReference>
<dbReference type="SUPFAM" id="SSF46689">
    <property type="entry name" value="Homeodomain-like"/>
    <property type="match status" value="2"/>
</dbReference>